<keyword evidence="2" id="KW-0576">Peroxisome</keyword>
<sequence>EKDCLIRWISVLGNIFDQLYYPCEHMAWAADAGVFHIKSDKWWAASTAFWGLSLVVGIIRNDYVAPPLWEVEPHIHFSNQRSHVTAEQWKNYSTEDCGTGGERQDRWKQIFKKINNAKKK</sequence>
<dbReference type="InterPro" id="IPR026510">
    <property type="entry name" value="PEX11C_met"/>
</dbReference>
<dbReference type="Proteomes" id="UP001176940">
    <property type="component" value="Unassembled WGS sequence"/>
</dbReference>
<comment type="subcellular location">
    <subcellularLocation>
        <location evidence="3">Peroxisome membrane</location>
    </subcellularLocation>
</comment>
<reference evidence="4" key="1">
    <citation type="submission" date="2023-07" db="EMBL/GenBank/DDBJ databases">
        <authorList>
            <person name="Stuckert A."/>
        </authorList>
    </citation>
    <scope>NUCLEOTIDE SEQUENCE</scope>
</reference>
<evidence type="ECO:0000256" key="2">
    <source>
        <dbReference type="ARBA" id="ARBA00023140"/>
    </source>
</evidence>
<evidence type="ECO:0000313" key="4">
    <source>
        <dbReference type="EMBL" id="CAJ0927560.1"/>
    </source>
</evidence>
<dbReference type="EMBL" id="CAUEEQ010004459">
    <property type="protein sequence ID" value="CAJ0927560.1"/>
    <property type="molecule type" value="Genomic_DNA"/>
</dbReference>
<dbReference type="PANTHER" id="PTHR20990:SF1">
    <property type="entry name" value="PEROXISOMAL MEMBRANE PROTEIN 11C"/>
    <property type="match status" value="1"/>
</dbReference>
<feature type="non-terminal residue" evidence="4">
    <location>
        <position position="1"/>
    </location>
</feature>
<organism evidence="4 5">
    <name type="scientific">Ranitomeya imitator</name>
    <name type="common">mimic poison frog</name>
    <dbReference type="NCBI Taxonomy" id="111125"/>
    <lineage>
        <taxon>Eukaryota</taxon>
        <taxon>Metazoa</taxon>
        <taxon>Chordata</taxon>
        <taxon>Craniata</taxon>
        <taxon>Vertebrata</taxon>
        <taxon>Euteleostomi</taxon>
        <taxon>Amphibia</taxon>
        <taxon>Batrachia</taxon>
        <taxon>Anura</taxon>
        <taxon>Neobatrachia</taxon>
        <taxon>Hyloidea</taxon>
        <taxon>Dendrobatidae</taxon>
        <taxon>Dendrobatinae</taxon>
        <taxon>Ranitomeya</taxon>
    </lineage>
</organism>
<comment type="caution">
    <text evidence="4">The sequence shown here is derived from an EMBL/GenBank/DDBJ whole genome shotgun (WGS) entry which is preliminary data.</text>
</comment>
<proteinExistence type="predicted"/>
<evidence type="ECO:0000256" key="3">
    <source>
        <dbReference type="ARBA" id="ARBA00046271"/>
    </source>
</evidence>
<gene>
    <name evidence="4" type="ORF">RIMI_LOCUS3059005</name>
</gene>
<accession>A0ABN9L0D2</accession>
<dbReference type="Pfam" id="PF05648">
    <property type="entry name" value="PEX11"/>
    <property type="match status" value="1"/>
</dbReference>
<protein>
    <submittedName>
        <fullName evidence="4">Uncharacterized protein</fullName>
    </submittedName>
</protein>
<name>A0ABN9L0D2_9NEOB</name>
<dbReference type="InterPro" id="IPR008733">
    <property type="entry name" value="PEX11"/>
</dbReference>
<keyword evidence="5" id="KW-1185">Reference proteome</keyword>
<keyword evidence="1" id="KW-0472">Membrane</keyword>
<dbReference type="PANTHER" id="PTHR20990">
    <property type="entry name" value="PEROXISOMAL BIOGENESIS FACTOR 11"/>
    <property type="match status" value="1"/>
</dbReference>
<evidence type="ECO:0000313" key="5">
    <source>
        <dbReference type="Proteomes" id="UP001176940"/>
    </source>
</evidence>
<evidence type="ECO:0000256" key="1">
    <source>
        <dbReference type="ARBA" id="ARBA00023136"/>
    </source>
</evidence>